<evidence type="ECO:0000313" key="1">
    <source>
        <dbReference type="EMBL" id="KXA28655.1"/>
    </source>
</evidence>
<dbReference type="SUPFAM" id="SSF53474">
    <property type="entry name" value="alpha/beta-Hydrolases"/>
    <property type="match status" value="1"/>
</dbReference>
<comment type="caution">
    <text evidence="1">The sequence shown here is derived from an EMBL/GenBank/DDBJ whole genome shotgun (WGS) entry which is preliminary data.</text>
</comment>
<proteinExistence type="predicted"/>
<dbReference type="Gene3D" id="3.40.50.1820">
    <property type="entry name" value="alpha/beta hydrolase"/>
    <property type="match status" value="1"/>
</dbReference>
<reference evidence="1 2" key="1">
    <citation type="submission" date="2016-01" db="EMBL/GenBank/DDBJ databases">
        <authorList>
            <person name="Oliw E.H."/>
        </authorList>
    </citation>
    <scope>NUCLEOTIDE SEQUENCE [LARGE SCALE GENOMIC DNA]</scope>
    <source>
        <strain evidence="1 2">CMW7756A</strain>
    </source>
</reference>
<name>A0A133PJD6_9FIRM</name>
<dbReference type="InterPro" id="IPR029058">
    <property type="entry name" value="AB_hydrolase_fold"/>
</dbReference>
<sequence length="247" mass="28335">MDFIEVNKENKKTILLIHPLGFTAEAMKNLIADKLPSDYRYIIPELAGHGKSKEVFKSTEIEAKKIENHLLEKSIREIDLAFGASLGGVVLLNLLNSKKIKFNKCIFEACSLSEGSKIKEILARKFVMDKQKKALKDRKFALDEIEKFYGKQWSNIIADTLIGMDKKSVTNLVKTFVYVKVPKLSKADQEKCIFCYGSEEFNLKDSRKILEKKLPNVKVKIWKGFNHCEILARNNSYYCRFLEGELG</sequence>
<protein>
    <submittedName>
        <fullName evidence="1">Uncharacterized protein</fullName>
    </submittedName>
</protein>
<dbReference type="EMBL" id="LRQE01000041">
    <property type="protein sequence ID" value="KXA28655.1"/>
    <property type="molecule type" value="Genomic_DNA"/>
</dbReference>
<accession>A0A133PJD6</accession>
<dbReference type="PATRIC" id="fig|54005.3.peg.1614"/>
<evidence type="ECO:0000313" key="2">
    <source>
        <dbReference type="Proteomes" id="UP000070174"/>
    </source>
</evidence>
<dbReference type="AlphaFoldDB" id="A0A133PJD6"/>
<organism evidence="1">
    <name type="scientific">Peptoniphilus harei</name>
    <dbReference type="NCBI Taxonomy" id="54005"/>
    <lineage>
        <taxon>Bacteria</taxon>
        <taxon>Bacillati</taxon>
        <taxon>Bacillota</taxon>
        <taxon>Tissierellia</taxon>
        <taxon>Tissierellales</taxon>
        <taxon>Peptoniphilaceae</taxon>
        <taxon>Peptoniphilus</taxon>
    </lineage>
</organism>
<dbReference type="RefSeq" id="WP_060800626.1">
    <property type="nucleotide sequence ID" value="NZ_JASOSC010000007.1"/>
</dbReference>
<gene>
    <name evidence="1" type="ORF">HMPREF3229_01651</name>
</gene>
<dbReference type="Proteomes" id="UP000070174">
    <property type="component" value="Unassembled WGS sequence"/>
</dbReference>